<proteinExistence type="predicted"/>
<keyword evidence="2" id="KW-0449">Lipoprotein</keyword>
<organism evidence="2 3">
    <name type="scientific">Beutenbergia cavernae (strain ATCC BAA-8 / DSM 12333 / CCUG 43141 / JCM 11478 / NBRC 16432 / NCIMB 13614 / HKI 0122)</name>
    <dbReference type="NCBI Taxonomy" id="471853"/>
    <lineage>
        <taxon>Bacteria</taxon>
        <taxon>Bacillati</taxon>
        <taxon>Actinomycetota</taxon>
        <taxon>Actinomycetes</taxon>
        <taxon>Micrococcales</taxon>
        <taxon>Beutenbergiaceae</taxon>
        <taxon>Beutenbergia</taxon>
    </lineage>
</organism>
<gene>
    <name evidence="2" type="ordered locus">Bcav_0772</name>
</gene>
<dbReference type="STRING" id="471853.Bcav_0772"/>
<keyword evidence="1" id="KW-0732">Signal</keyword>
<feature type="signal peptide" evidence="1">
    <location>
        <begin position="1"/>
        <end position="20"/>
    </location>
</feature>
<reference evidence="2 3" key="1">
    <citation type="journal article" date="2009" name="Stand. Genomic Sci.">
        <title>Complete genome sequence of Beutenbergia cavernae type strain (HKI 0122).</title>
        <authorList>
            <person name="Land M."/>
            <person name="Pukall R."/>
            <person name="Abt B."/>
            <person name="Goker M."/>
            <person name="Rohde M."/>
            <person name="Glavina Del Rio T."/>
            <person name="Tice H."/>
            <person name="Copeland A."/>
            <person name="Cheng J.F."/>
            <person name="Lucas S."/>
            <person name="Chen F."/>
            <person name="Nolan M."/>
            <person name="Bruce D."/>
            <person name="Goodwin L."/>
            <person name="Pitluck S."/>
            <person name="Ivanova N."/>
            <person name="Mavromatis K."/>
            <person name="Ovchinnikova G."/>
            <person name="Pati A."/>
            <person name="Chen A."/>
            <person name="Palaniappan K."/>
            <person name="Hauser L."/>
            <person name="Chang Y.J."/>
            <person name="Jefferies C.C."/>
            <person name="Saunders E."/>
            <person name="Brettin T."/>
            <person name="Detter J.C."/>
            <person name="Han C."/>
            <person name="Chain P."/>
            <person name="Bristow J."/>
            <person name="Eisen J.A."/>
            <person name="Markowitz V."/>
            <person name="Hugenholtz P."/>
            <person name="Kyrpides N.C."/>
            <person name="Klenk H.P."/>
            <person name="Lapidus A."/>
        </authorList>
    </citation>
    <scope>NUCLEOTIDE SEQUENCE [LARGE SCALE GENOMIC DNA]</scope>
    <source>
        <strain evidence="3">ATCC BAA-8 / DSM 12333 / NBRC 16432</strain>
    </source>
</reference>
<dbReference type="EMBL" id="CP001618">
    <property type="protein sequence ID" value="ACQ79033.1"/>
    <property type="molecule type" value="Genomic_DNA"/>
</dbReference>
<feature type="chain" id="PRO_5038806109" evidence="1">
    <location>
        <begin position="21"/>
        <end position="160"/>
    </location>
</feature>
<protein>
    <submittedName>
        <fullName evidence="2">Putative lipoprotein</fullName>
    </submittedName>
</protein>
<sequence>MARSSRARIATGAIALVAAAALVACSPITTNEQYAASDGVLVSLGDDASPAVTGENVLVVSEAEGEPGVVIGALTNRTDGPRSVTVSLDGVALTIVRVDAGETVTIGTESGPQIDIPAVPAPPGAVTDLGFETPEDGAVTVAVPVLDGTLPEYADLLPAG</sequence>
<dbReference type="KEGG" id="bcv:Bcav_0772"/>
<evidence type="ECO:0000313" key="3">
    <source>
        <dbReference type="Proteomes" id="UP000007962"/>
    </source>
</evidence>
<evidence type="ECO:0000313" key="2">
    <source>
        <dbReference type="EMBL" id="ACQ79033.1"/>
    </source>
</evidence>
<dbReference type="HOGENOM" id="CLU_100212_1_0_11"/>
<evidence type="ECO:0000256" key="1">
    <source>
        <dbReference type="SAM" id="SignalP"/>
    </source>
</evidence>
<name>C5BYS5_BEUC1</name>
<dbReference type="PROSITE" id="PS51257">
    <property type="entry name" value="PROKAR_LIPOPROTEIN"/>
    <property type="match status" value="1"/>
</dbReference>
<dbReference type="Proteomes" id="UP000007962">
    <property type="component" value="Chromosome"/>
</dbReference>
<dbReference type="OrthoDB" id="3267550at2"/>
<dbReference type="RefSeq" id="WP_012725813.1">
    <property type="nucleotide sequence ID" value="NC_012669.1"/>
</dbReference>
<keyword evidence="3" id="KW-1185">Reference proteome</keyword>
<dbReference type="AlphaFoldDB" id="C5BYS5"/>
<accession>C5BYS5</accession>